<gene>
    <name evidence="1" type="ORF">BT67DRAFT_93694</name>
</gene>
<reference evidence="1" key="1">
    <citation type="journal article" date="2023" name="Mol. Phylogenet. Evol.">
        <title>Genome-scale phylogeny and comparative genomics of the fungal order Sordariales.</title>
        <authorList>
            <person name="Hensen N."/>
            <person name="Bonometti L."/>
            <person name="Westerberg I."/>
            <person name="Brannstrom I.O."/>
            <person name="Guillou S."/>
            <person name="Cros-Aarteil S."/>
            <person name="Calhoun S."/>
            <person name="Haridas S."/>
            <person name="Kuo A."/>
            <person name="Mondo S."/>
            <person name="Pangilinan J."/>
            <person name="Riley R."/>
            <person name="LaButti K."/>
            <person name="Andreopoulos B."/>
            <person name="Lipzen A."/>
            <person name="Chen C."/>
            <person name="Yan M."/>
            <person name="Daum C."/>
            <person name="Ng V."/>
            <person name="Clum A."/>
            <person name="Steindorff A."/>
            <person name="Ohm R.A."/>
            <person name="Martin F."/>
            <person name="Silar P."/>
            <person name="Natvig D.O."/>
            <person name="Lalanne C."/>
            <person name="Gautier V."/>
            <person name="Ament-Velasquez S.L."/>
            <person name="Kruys A."/>
            <person name="Hutchinson M.I."/>
            <person name="Powell A.J."/>
            <person name="Barry K."/>
            <person name="Miller A.N."/>
            <person name="Grigoriev I.V."/>
            <person name="Debuchy R."/>
            <person name="Gladieux P."/>
            <person name="Hiltunen Thoren M."/>
            <person name="Johannesson H."/>
        </authorList>
    </citation>
    <scope>NUCLEOTIDE SEQUENCE</scope>
    <source>
        <strain evidence="1">CBS 123565</strain>
    </source>
</reference>
<sequence>MPDPRSTALPPPTFTAVCMYIHIGLANHRCASCLSIYCEVSTSARTRVEPQVLASNIRSIHRVLEDARPWAGCNRLPRGAYPRLSNWSLPKPHRVGTVMGSGMATIMHSPVDGLVGLGPRRRADTHAATLAHDMNEADVVLGKVFRKARALFVSRTRSTRLPAQRLHRPSRPVRKRAKLMTAKLY</sequence>
<evidence type="ECO:0000313" key="1">
    <source>
        <dbReference type="EMBL" id="KAK4132207.1"/>
    </source>
</evidence>
<keyword evidence="2" id="KW-1185">Reference proteome</keyword>
<dbReference type="AlphaFoldDB" id="A0AAN6UFT1"/>
<dbReference type="Proteomes" id="UP001304895">
    <property type="component" value="Unassembled WGS sequence"/>
</dbReference>
<accession>A0AAN6UFT1</accession>
<name>A0AAN6UFT1_9PEZI</name>
<organism evidence="1 2">
    <name type="scientific">Trichocladium antarcticum</name>
    <dbReference type="NCBI Taxonomy" id="1450529"/>
    <lineage>
        <taxon>Eukaryota</taxon>
        <taxon>Fungi</taxon>
        <taxon>Dikarya</taxon>
        <taxon>Ascomycota</taxon>
        <taxon>Pezizomycotina</taxon>
        <taxon>Sordariomycetes</taxon>
        <taxon>Sordariomycetidae</taxon>
        <taxon>Sordariales</taxon>
        <taxon>Chaetomiaceae</taxon>
        <taxon>Trichocladium</taxon>
    </lineage>
</organism>
<reference evidence="1" key="2">
    <citation type="submission" date="2023-05" db="EMBL/GenBank/DDBJ databases">
        <authorList>
            <consortium name="Lawrence Berkeley National Laboratory"/>
            <person name="Steindorff A."/>
            <person name="Hensen N."/>
            <person name="Bonometti L."/>
            <person name="Westerberg I."/>
            <person name="Brannstrom I.O."/>
            <person name="Guillou S."/>
            <person name="Cros-Aarteil S."/>
            <person name="Calhoun S."/>
            <person name="Haridas S."/>
            <person name="Kuo A."/>
            <person name="Mondo S."/>
            <person name="Pangilinan J."/>
            <person name="Riley R."/>
            <person name="Labutti K."/>
            <person name="Andreopoulos B."/>
            <person name="Lipzen A."/>
            <person name="Chen C."/>
            <person name="Yanf M."/>
            <person name="Daum C."/>
            <person name="Ng V."/>
            <person name="Clum A."/>
            <person name="Ohm R."/>
            <person name="Martin F."/>
            <person name="Silar P."/>
            <person name="Natvig D."/>
            <person name="Lalanne C."/>
            <person name="Gautier V."/>
            <person name="Ament-Velasquez S.L."/>
            <person name="Kruys A."/>
            <person name="Hutchinson M.I."/>
            <person name="Powell A.J."/>
            <person name="Barry K."/>
            <person name="Miller A.N."/>
            <person name="Grigoriev I.V."/>
            <person name="Debuchy R."/>
            <person name="Gladieux P."/>
            <person name="Thoren M.H."/>
            <person name="Johannesson H."/>
        </authorList>
    </citation>
    <scope>NUCLEOTIDE SEQUENCE</scope>
    <source>
        <strain evidence="1">CBS 123565</strain>
    </source>
</reference>
<dbReference type="EMBL" id="MU853419">
    <property type="protein sequence ID" value="KAK4132207.1"/>
    <property type="molecule type" value="Genomic_DNA"/>
</dbReference>
<comment type="caution">
    <text evidence="1">The sequence shown here is derived from an EMBL/GenBank/DDBJ whole genome shotgun (WGS) entry which is preliminary data.</text>
</comment>
<evidence type="ECO:0000313" key="2">
    <source>
        <dbReference type="Proteomes" id="UP001304895"/>
    </source>
</evidence>
<protein>
    <submittedName>
        <fullName evidence="1">Uncharacterized protein</fullName>
    </submittedName>
</protein>
<proteinExistence type="predicted"/>